<keyword evidence="3 5" id="KW-0269">Exonuclease</keyword>
<evidence type="ECO:0000259" key="9">
    <source>
        <dbReference type="Pfam" id="PF18129"/>
    </source>
</evidence>
<dbReference type="Pfam" id="PF18332">
    <property type="entry name" value="XRN1_D1"/>
    <property type="match status" value="1"/>
</dbReference>
<name>A0A9P7BAD3_MAUEX</name>
<accession>A0A9P7BAD3</accession>
<dbReference type="GO" id="GO:0005737">
    <property type="term" value="C:cytoplasm"/>
    <property type="evidence" value="ECO:0007669"/>
    <property type="project" value="UniProtKB-SubCell"/>
</dbReference>
<feature type="compositionally biased region" description="Basic and acidic residues" evidence="6">
    <location>
        <begin position="1583"/>
        <end position="1596"/>
    </location>
</feature>
<evidence type="ECO:0000313" key="12">
    <source>
        <dbReference type="EMBL" id="KAG0669648.1"/>
    </source>
</evidence>
<dbReference type="InterPro" id="IPR041106">
    <property type="entry name" value="XRN1_D2_D3"/>
</dbReference>
<evidence type="ECO:0000256" key="3">
    <source>
        <dbReference type="ARBA" id="ARBA00022839"/>
    </source>
</evidence>
<dbReference type="GO" id="GO:0003723">
    <property type="term" value="F:RNA binding"/>
    <property type="evidence" value="ECO:0007669"/>
    <property type="project" value="UniProtKB-KW"/>
</dbReference>
<dbReference type="InterPro" id="IPR047007">
    <property type="entry name" value="XRN1_D1_sf"/>
</dbReference>
<dbReference type="EMBL" id="PUHR01000036">
    <property type="protein sequence ID" value="KAG0669648.1"/>
    <property type="molecule type" value="Genomic_DNA"/>
</dbReference>
<comment type="similarity">
    <text evidence="4 5">Belongs to the 5'-3' exonuclease family.</text>
</comment>
<feature type="domain" description="Xrn1 helical" evidence="8">
    <location>
        <begin position="473"/>
        <end position="736"/>
    </location>
</feature>
<dbReference type="Proteomes" id="UP000750334">
    <property type="component" value="Unassembled WGS sequence"/>
</dbReference>
<evidence type="ECO:0000256" key="6">
    <source>
        <dbReference type="SAM" id="MobiDB-lite"/>
    </source>
</evidence>
<dbReference type="InterPro" id="IPR016494">
    <property type="entry name" value="5_3_exoribonuclease_1"/>
</dbReference>
<dbReference type="Pfam" id="PF18129">
    <property type="entry name" value="SH3_12"/>
    <property type="match status" value="1"/>
</dbReference>
<feature type="region of interest" description="Disordered" evidence="6">
    <location>
        <begin position="1358"/>
        <end position="1397"/>
    </location>
</feature>
<dbReference type="GO" id="GO:0016075">
    <property type="term" value="P:rRNA catabolic process"/>
    <property type="evidence" value="ECO:0007669"/>
    <property type="project" value="TreeGrafter"/>
</dbReference>
<dbReference type="GO" id="GO:0005634">
    <property type="term" value="C:nucleus"/>
    <property type="evidence" value="ECO:0007669"/>
    <property type="project" value="TreeGrafter"/>
</dbReference>
<evidence type="ECO:0000313" key="13">
    <source>
        <dbReference type="Proteomes" id="UP000750334"/>
    </source>
</evidence>
<dbReference type="Gene3D" id="1.25.40.1050">
    <property type="match status" value="1"/>
</dbReference>
<keyword evidence="13" id="KW-1185">Reference proteome</keyword>
<dbReference type="GO" id="GO:0004534">
    <property type="term" value="F:5'-3' RNA exonuclease activity"/>
    <property type="evidence" value="ECO:0007669"/>
    <property type="project" value="TreeGrafter"/>
</dbReference>
<gene>
    <name evidence="12" type="primary">XRN1</name>
    <name evidence="12" type="ORF">C6P45_003475</name>
</gene>
<dbReference type="Gene3D" id="3.40.50.12390">
    <property type="match status" value="2"/>
</dbReference>
<comment type="subcellular location">
    <subcellularLocation>
        <location evidence="5">Cytoplasm</location>
    </subcellularLocation>
</comment>
<dbReference type="InterPro" id="IPR041412">
    <property type="entry name" value="Xrn1_helical"/>
</dbReference>
<dbReference type="Gene3D" id="2.30.30.30">
    <property type="match status" value="1"/>
</dbReference>
<dbReference type="Pfam" id="PF18334">
    <property type="entry name" value="XRN1_D2_D3"/>
    <property type="match status" value="1"/>
</dbReference>
<dbReference type="InterPro" id="IPR041385">
    <property type="entry name" value="SH3_12"/>
</dbReference>
<feature type="compositionally biased region" description="Polar residues" evidence="6">
    <location>
        <begin position="548"/>
        <end position="557"/>
    </location>
</feature>
<sequence length="1596" mass="183213">MGIPKFFRYISERWPMISQLIEGNDIPEFDNLYLDMNSILHNCTHGNDDDITKRMTEEEVFAKIFSYVDHLFQTIKPQKVFYMAIDGVAPRAKMNQQRSRRFRTAMDAEHALQKAIRDGEPIPSGEPFDSNCITPGTEFMAKLTRNLKYYVHDKVTNDSRWRNVEIIFSGHEVPGEGEHKIMDFIRKLRAQDGFDNNTRHCIYGLDADLIMLSLSAHAPHFALLREEVTFGRRSKQQTSLETQNFYLLHISLLREYLELEFNEISDDLKFKYDFERILDDFILIMFVIGNDFLPNLPDLHLNKGAFPVILQTFKEALLHLDGYINEHGKINLPRLKIWLDYLSQFELMNFERKDIDVEWFNQQLENISLEGERKRARMGKKLLLKQQKKIVGFVKPWILKIVNENYPSDIADEKIPTIELSDENIVENLPFLKEFAHDLGLFVVHSKSMDKYYLKLDVDGINPNETEDEKNERISGIRKTIRRYQQAILVEDTEELDREQSLYNDRFEDWKESYYNDKFGFNFAKKGKKHSKAKTGPVDEDALEKDQNTTNDAAVTTESKENENQNGKLTELEESTRIDEGNEDVITLTKNYVEGLQWVLYYYYRGCPSWGWYYHYHYAPRISDLAKGIDQVIKFDLGHPFTPFQQLMAVLPERSKSLLPIALRPLMYDPKSPILDFYPAEVELDKNGKTADWEAVVKISFVDEKRLVVAMEPYLTKLTPEEKMRNSFGKELIFTFNPQIDQVYKSPLTGIFGDIEHNQCVEREYQGYSMDGLEYKYGLLPDARSGSELLAGFPTLATIPYKNKLEYNESLIFQQPSKQQSMCIYIEDIYQENNLTIEELAKRYLNKVIYTRWPYLRESKLLSITTGKKIIEFKENIDAAGKHHFKIIERSCDGHEQRDFESSKKSIMRNYKKKNAVILDDIRAVINVLPVTGLLRDEEGAYVKTFSDIPETFPLQLMVETITNKDERFVERPPKPINVEFPIGSHVIFLGDYAYGGETTIDDYSSERRLKITVKKRFVQAEPTIGKERVKQDNALVQYVPSYIVSKKLNINRLFLSRITSKFLIADIDGKRVDVGIPVKFESQHKKVLGYARRNTRGWEYSTITMNLLREYKIRFPDFFARIEKAGNDIPSIDKLYPEMPMKESVKILDQIKTWLKHVTENFVTVSLESDSLTKASIAEVENYIIANAAAIEQQSETKQLAKVPRDAVLNPRESLTLLRSQRFSLGDRVIYVQDSGKVPLFSRGTVVGYTTLGASLSVQVLFDHEIVAGNTFGGRLRTKRGIGLDSSFLLNITDRQFIYHSKASKKHTTTSSKQTKLSKEEVMRRKQAIHQKKEMESATLRKKAAHDLLNVIQKKEQLSETEKKDEKLSAKSEANKLESLETKPATESGKGHNGQAVPLANTQVANSVFNAVLNQYEPNAQPVPVGAPQIVNHPSAHTLDPAGLPYHIGNEGMPPMGPMQGVPLMGPHPIPMGFPVGMNGLPPMNMPMGVPPHGNFSQPPMNHSQMNGHPPKMGSHNQKGGKGLKKQPLTKHDNGKKKSDNKNKDKVGVKNHQNNGDKKPKNDAPRTPENNKKPVKPTILKRKPEEKVESQDANK</sequence>
<evidence type="ECO:0000259" key="11">
    <source>
        <dbReference type="Pfam" id="PF18334"/>
    </source>
</evidence>
<dbReference type="Gene3D" id="2.170.260.40">
    <property type="match status" value="1"/>
</dbReference>
<dbReference type="Gene3D" id="6.10.140.950">
    <property type="match status" value="1"/>
</dbReference>
<dbReference type="Gene3D" id="2.30.30.750">
    <property type="match status" value="1"/>
</dbReference>
<comment type="function">
    <text evidence="5">Multifunctional protein that exhibits several independent functions at different levels of the cellular processes. 5'-3' exonuclease component of the nonsense-mediated mRNA decay (NMD) which is a highly conserved mRNA degradation pathway, an RNA surveillance system whose role is to identify and rid cells of mRNA with premature termination codons and thus prevents accumulation of potentially harmful truncated proteins.</text>
</comment>
<evidence type="ECO:0000256" key="5">
    <source>
        <dbReference type="PIRNR" id="PIRNR006743"/>
    </source>
</evidence>
<keyword evidence="2 5" id="KW-0378">Hydrolase</keyword>
<feature type="domain" description="5'-3' exoribonuclease 1 D1" evidence="10">
    <location>
        <begin position="778"/>
        <end position="972"/>
    </location>
</feature>
<dbReference type="PANTHER" id="PTHR12341">
    <property type="entry name" value="5'-&gt;3' EXORIBONUCLEASE"/>
    <property type="match status" value="1"/>
</dbReference>
<feature type="domain" description="5'-3' exoribonuclease 1 SH3-like" evidence="9">
    <location>
        <begin position="1222"/>
        <end position="1292"/>
    </location>
</feature>
<dbReference type="GO" id="GO:0000184">
    <property type="term" value="P:nuclear-transcribed mRNA catabolic process, nonsense-mediated decay"/>
    <property type="evidence" value="ECO:0007669"/>
    <property type="project" value="UniProtKB-KW"/>
</dbReference>
<keyword evidence="1 5" id="KW-0540">Nuclease</keyword>
<feature type="compositionally biased region" description="Basic and acidic residues" evidence="6">
    <location>
        <begin position="1358"/>
        <end position="1382"/>
    </location>
</feature>
<comment type="caution">
    <text evidence="12">The sequence shown here is derived from an EMBL/GenBank/DDBJ whole genome shotgun (WGS) entry which is preliminary data.</text>
</comment>
<protein>
    <recommendedName>
        <fullName evidence="5">5'-3' exoribonuclease 1</fullName>
        <ecNumber evidence="5">3.1.13.-</ecNumber>
    </recommendedName>
</protein>
<feature type="domain" description="Exoribonuclease Xrn1 D2/D3" evidence="11">
    <location>
        <begin position="976"/>
        <end position="1204"/>
    </location>
</feature>
<feature type="region of interest" description="Disordered" evidence="6">
    <location>
        <begin position="529"/>
        <end position="571"/>
    </location>
</feature>
<dbReference type="PANTHER" id="PTHR12341:SF7">
    <property type="entry name" value="5'-3' EXORIBONUCLEASE 1"/>
    <property type="match status" value="1"/>
</dbReference>
<evidence type="ECO:0000256" key="2">
    <source>
        <dbReference type="ARBA" id="ARBA00022801"/>
    </source>
</evidence>
<dbReference type="InterPro" id="IPR014722">
    <property type="entry name" value="Rib_uL2_dom2"/>
</dbReference>
<evidence type="ECO:0000259" key="10">
    <source>
        <dbReference type="Pfam" id="PF18332"/>
    </source>
</evidence>
<dbReference type="EC" id="3.1.13.-" evidence="5"/>
<evidence type="ECO:0000259" key="7">
    <source>
        <dbReference type="Pfam" id="PF03159"/>
    </source>
</evidence>
<feature type="region of interest" description="Disordered" evidence="6">
    <location>
        <begin position="1490"/>
        <end position="1596"/>
    </location>
</feature>
<evidence type="ECO:0000259" key="8">
    <source>
        <dbReference type="Pfam" id="PF17846"/>
    </source>
</evidence>
<feature type="compositionally biased region" description="Basic and acidic residues" evidence="6">
    <location>
        <begin position="1556"/>
        <end position="1573"/>
    </location>
</feature>
<feature type="compositionally biased region" description="Basic and acidic residues" evidence="6">
    <location>
        <begin position="1531"/>
        <end position="1549"/>
    </location>
</feature>
<keyword evidence="5" id="KW-0866">Nonsense-mediated mRNA decay</keyword>
<feature type="domain" description="Xrn1 N-terminal" evidence="7">
    <location>
        <begin position="1"/>
        <end position="227"/>
    </location>
</feature>
<dbReference type="InterPro" id="IPR047008">
    <property type="entry name" value="XRN1_SH3_sf"/>
</dbReference>
<dbReference type="InterPro" id="IPR027073">
    <property type="entry name" value="5_3_exoribonuclease"/>
</dbReference>
<dbReference type="InterPro" id="IPR004859">
    <property type="entry name" value="Xrn1_N"/>
</dbReference>
<dbReference type="InterPro" id="IPR040992">
    <property type="entry name" value="XRN1_D1"/>
</dbReference>
<evidence type="ECO:0000256" key="4">
    <source>
        <dbReference type="ARBA" id="ARBA00038299"/>
    </source>
</evidence>
<dbReference type="FunFam" id="2.30.30.750:FF:000002">
    <property type="entry name" value="5'-3' exoribonuclease 1"/>
    <property type="match status" value="1"/>
</dbReference>
<dbReference type="CDD" id="cd18673">
    <property type="entry name" value="PIN_XRN1-2-like"/>
    <property type="match status" value="1"/>
</dbReference>
<proteinExistence type="inferred from homology"/>
<evidence type="ECO:0000256" key="1">
    <source>
        <dbReference type="ARBA" id="ARBA00022722"/>
    </source>
</evidence>
<keyword evidence="5" id="KW-0694">RNA-binding</keyword>
<keyword evidence="5" id="KW-0963">Cytoplasm</keyword>
<dbReference type="PIRSF" id="PIRSF006743">
    <property type="entry name" value="Exonuclease_Xnr1"/>
    <property type="match status" value="1"/>
</dbReference>
<dbReference type="OrthoDB" id="372487at2759"/>
<reference evidence="12 13" key="1">
    <citation type="submission" date="2020-11" db="EMBL/GenBank/DDBJ databases">
        <title>Kefir isolates.</title>
        <authorList>
            <person name="Marcisauskas S."/>
            <person name="Kim Y."/>
            <person name="Blasche S."/>
        </authorList>
    </citation>
    <scope>NUCLEOTIDE SEQUENCE [LARGE SCALE GENOMIC DNA]</scope>
    <source>
        <strain evidence="12 13">OG2</strain>
    </source>
</reference>
<dbReference type="Pfam" id="PF03159">
    <property type="entry name" value="XRN_N"/>
    <property type="match status" value="1"/>
</dbReference>
<dbReference type="Gene3D" id="3.30.1370.250">
    <property type="match status" value="1"/>
</dbReference>
<feature type="compositionally biased region" description="Polar residues" evidence="6">
    <location>
        <begin position="1497"/>
        <end position="1508"/>
    </location>
</feature>
<dbReference type="Pfam" id="PF17846">
    <property type="entry name" value="XRN_M"/>
    <property type="match status" value="1"/>
</dbReference>
<organism evidence="12 13">
    <name type="scientific">Maudiozyma exigua</name>
    <name type="common">Yeast</name>
    <name type="synonym">Kazachstania exigua</name>
    <dbReference type="NCBI Taxonomy" id="34358"/>
    <lineage>
        <taxon>Eukaryota</taxon>
        <taxon>Fungi</taxon>
        <taxon>Dikarya</taxon>
        <taxon>Ascomycota</taxon>
        <taxon>Saccharomycotina</taxon>
        <taxon>Saccharomycetes</taxon>
        <taxon>Saccharomycetales</taxon>
        <taxon>Saccharomycetaceae</taxon>
        <taxon>Maudiozyma</taxon>
    </lineage>
</organism>
<dbReference type="FunFam" id="3.40.50.12390:FF:000002">
    <property type="entry name" value="5'-3' exoribonuclease 1"/>
    <property type="match status" value="1"/>
</dbReference>